<accession>A0A8S5M1S5</accession>
<organism evidence="3">
    <name type="scientific">Siphoviridae sp. ctzu221</name>
    <dbReference type="NCBI Taxonomy" id="2826534"/>
    <lineage>
        <taxon>Viruses</taxon>
        <taxon>Duplodnaviria</taxon>
        <taxon>Heunggongvirae</taxon>
        <taxon>Uroviricota</taxon>
        <taxon>Caudoviricetes</taxon>
    </lineage>
</organism>
<dbReference type="EMBL" id="BK014794">
    <property type="protein sequence ID" value="DAD76019.1"/>
    <property type="molecule type" value="Genomic_DNA"/>
</dbReference>
<name>A0A8S5M1S5_9CAUD</name>
<feature type="region of interest" description="Disordered" evidence="2">
    <location>
        <begin position="145"/>
        <end position="183"/>
    </location>
</feature>
<evidence type="ECO:0000313" key="3">
    <source>
        <dbReference type="EMBL" id="DAD76019.1"/>
    </source>
</evidence>
<evidence type="ECO:0000256" key="1">
    <source>
        <dbReference type="SAM" id="Coils"/>
    </source>
</evidence>
<feature type="coiled-coil region" evidence="1">
    <location>
        <begin position="66"/>
        <end position="114"/>
    </location>
</feature>
<keyword evidence="1" id="KW-0175">Coiled coil</keyword>
<feature type="compositionally biased region" description="Basic and acidic residues" evidence="2">
    <location>
        <begin position="153"/>
        <end position="183"/>
    </location>
</feature>
<proteinExistence type="predicted"/>
<evidence type="ECO:0000256" key="2">
    <source>
        <dbReference type="SAM" id="MobiDB-lite"/>
    </source>
</evidence>
<protein>
    <submittedName>
        <fullName evidence="3">Uncharacterized protein</fullName>
    </submittedName>
</protein>
<reference evidence="3" key="1">
    <citation type="journal article" date="2021" name="Proc. Natl. Acad. Sci. U.S.A.">
        <title>A Catalog of Tens of Thousands of Viruses from Human Metagenomes Reveals Hidden Associations with Chronic Diseases.</title>
        <authorList>
            <person name="Tisza M.J."/>
            <person name="Buck C.B."/>
        </authorList>
    </citation>
    <scope>NUCLEOTIDE SEQUENCE</scope>
    <source>
        <strain evidence="3">Ctzu221</strain>
    </source>
</reference>
<sequence length="183" mass="20782">MPEMKINSRFLLRDGEATRVYISSVSGDYTAFEREIEGNHLSTPDLDLAELVMQAVYKDTFQKYAMSDAIKQADQTAEQVEGLKKTITDSQVVIEEQRKQLKRTEELIEKASGAMLEQADDNADISEHLLIAKYQIEEMAKSMNFTLPTEVPDSYREKYEKDKEAGHSDKEEEEGADGHAESH</sequence>